<evidence type="ECO:0000259" key="2">
    <source>
        <dbReference type="Pfam" id="PF24758"/>
    </source>
</evidence>
<dbReference type="Pfam" id="PF24758">
    <property type="entry name" value="LRR_At5g56370"/>
    <property type="match status" value="1"/>
</dbReference>
<organism evidence="3 4">
    <name type="scientific">Rhododendron simsii</name>
    <name type="common">Sims's rhododendron</name>
    <dbReference type="NCBI Taxonomy" id="118357"/>
    <lineage>
        <taxon>Eukaryota</taxon>
        <taxon>Viridiplantae</taxon>
        <taxon>Streptophyta</taxon>
        <taxon>Embryophyta</taxon>
        <taxon>Tracheophyta</taxon>
        <taxon>Spermatophyta</taxon>
        <taxon>Magnoliopsida</taxon>
        <taxon>eudicotyledons</taxon>
        <taxon>Gunneridae</taxon>
        <taxon>Pentapetalae</taxon>
        <taxon>asterids</taxon>
        <taxon>Ericales</taxon>
        <taxon>Ericaceae</taxon>
        <taxon>Ericoideae</taxon>
        <taxon>Rhodoreae</taxon>
        <taxon>Rhododendron</taxon>
    </lineage>
</organism>
<evidence type="ECO:0000313" key="3">
    <source>
        <dbReference type="EMBL" id="KAF7121501.1"/>
    </source>
</evidence>
<dbReference type="SUPFAM" id="SSF52047">
    <property type="entry name" value="RNI-like"/>
    <property type="match status" value="1"/>
</dbReference>
<dbReference type="EMBL" id="WJXA01000013">
    <property type="protein sequence ID" value="KAF7121501.1"/>
    <property type="molecule type" value="Genomic_DNA"/>
</dbReference>
<evidence type="ECO:0000313" key="4">
    <source>
        <dbReference type="Proteomes" id="UP000626092"/>
    </source>
</evidence>
<dbReference type="InterPro" id="IPR001810">
    <property type="entry name" value="F-box_dom"/>
</dbReference>
<dbReference type="OrthoDB" id="612216at2759"/>
<reference evidence="3" key="1">
    <citation type="submission" date="2019-11" db="EMBL/GenBank/DDBJ databases">
        <authorList>
            <person name="Liu Y."/>
            <person name="Hou J."/>
            <person name="Li T.-Q."/>
            <person name="Guan C.-H."/>
            <person name="Wu X."/>
            <person name="Wu H.-Z."/>
            <person name="Ling F."/>
            <person name="Zhang R."/>
            <person name="Shi X.-G."/>
            <person name="Ren J.-P."/>
            <person name="Chen E.-F."/>
            <person name="Sun J.-M."/>
        </authorList>
    </citation>
    <scope>NUCLEOTIDE SEQUENCE</scope>
    <source>
        <strain evidence="3">Adult_tree_wgs_1</strain>
        <tissue evidence="3">Leaves</tissue>
    </source>
</reference>
<feature type="domain" description="F-box" evidence="1">
    <location>
        <begin position="43"/>
        <end position="78"/>
    </location>
</feature>
<dbReference type="InterPro" id="IPR055411">
    <property type="entry name" value="LRR_FXL15/At3g58940/PEG3-like"/>
</dbReference>
<dbReference type="InterPro" id="IPR036047">
    <property type="entry name" value="F-box-like_dom_sf"/>
</dbReference>
<protein>
    <recommendedName>
        <fullName evidence="5">F-box domain-containing protein</fullName>
    </recommendedName>
</protein>
<dbReference type="AlphaFoldDB" id="A0A834G4P9"/>
<dbReference type="PANTHER" id="PTHR34223">
    <property type="entry name" value="OS11G0201299 PROTEIN"/>
    <property type="match status" value="1"/>
</dbReference>
<accession>A0A834G4P9</accession>
<dbReference type="CDD" id="cd22160">
    <property type="entry name" value="F-box_AtFBL13-like"/>
    <property type="match status" value="1"/>
</dbReference>
<comment type="caution">
    <text evidence="3">The sequence shown here is derived from an EMBL/GenBank/DDBJ whole genome shotgun (WGS) entry which is preliminary data.</text>
</comment>
<name>A0A834G4P9_RHOSS</name>
<proteinExistence type="predicted"/>
<dbReference type="InterPro" id="IPR053197">
    <property type="entry name" value="F-box_SCFL_complex_component"/>
</dbReference>
<dbReference type="SUPFAM" id="SSF81383">
    <property type="entry name" value="F-box domain"/>
    <property type="match status" value="1"/>
</dbReference>
<sequence>MGGRSLSLSLLYLYFRRLQNTETSSGKTMSTESDHDSGSIDRISELHDSLLVHILSFLPIGDAIKTQVLSKRWKYLCSFIPSLVFRSDSVGRDIYKFAEFVSNTLILCNCTRLKKFAVVFRFYFIQQYETEVNLWTRFAAGKGTEILHLDFHRLGEYEFDEFRYELPQHVYSNSSFQELHFSSCSVTPKAGVDWNSLKKLSIGYVELSDEVIQKILVGSPVLEILELYYFLGVSRLHFSNASLKKLILRENWDGKSNFDELQLEIFAPNLQSLEMLGCLGRKDCRLVDVSSLVDATLNFDLCHEEEDVLEDYGRDVNILRRLLERLAHVKSIKLVDFIFDRLVEPSHASTGDLVAQLHAK</sequence>
<dbReference type="Gene3D" id="1.20.1280.50">
    <property type="match status" value="1"/>
</dbReference>
<dbReference type="InterPro" id="IPR053781">
    <property type="entry name" value="F-box_AtFBL13-like"/>
</dbReference>
<dbReference type="InterPro" id="IPR032675">
    <property type="entry name" value="LRR_dom_sf"/>
</dbReference>
<evidence type="ECO:0008006" key="5">
    <source>
        <dbReference type="Google" id="ProtNLM"/>
    </source>
</evidence>
<dbReference type="PANTHER" id="PTHR34223:SF51">
    <property type="entry name" value="OS06G0556300 PROTEIN"/>
    <property type="match status" value="1"/>
</dbReference>
<dbReference type="Gene3D" id="3.80.10.10">
    <property type="entry name" value="Ribonuclease Inhibitor"/>
    <property type="match status" value="1"/>
</dbReference>
<dbReference type="Pfam" id="PF00646">
    <property type="entry name" value="F-box"/>
    <property type="match status" value="1"/>
</dbReference>
<keyword evidence="4" id="KW-1185">Reference proteome</keyword>
<evidence type="ECO:0000259" key="1">
    <source>
        <dbReference type="Pfam" id="PF00646"/>
    </source>
</evidence>
<gene>
    <name evidence="3" type="ORF">RHSIM_Rhsim13G0171200</name>
</gene>
<feature type="domain" description="F-box/LRR-repeat protein 15/At3g58940/PEG3-like LRR" evidence="2">
    <location>
        <begin position="134"/>
        <end position="281"/>
    </location>
</feature>
<dbReference type="Proteomes" id="UP000626092">
    <property type="component" value="Unassembled WGS sequence"/>
</dbReference>